<dbReference type="Gene3D" id="3.10.590.10">
    <property type="entry name" value="ph1033 like domains"/>
    <property type="match status" value="2"/>
</dbReference>
<dbReference type="InterPro" id="IPR045168">
    <property type="entry name" value="YTH_prot"/>
</dbReference>
<dbReference type="Pfam" id="PF25701">
    <property type="entry name" value="RRM_YTH1"/>
    <property type="match status" value="1"/>
</dbReference>
<sequence>MMNGEAPKQKPQNFDPARPGARSRRSRSNPPQRVPHSSGLESGFDYPSLSHSVLKNENVRDEPPASFIPQPRRFPPPAVLSYDQRSGLVDPHAMPTQSNLMNTLHPQRTYAFAAHQHSIPQDMHTGFQTMLQSHTPAFAYAHSPAEGAHQPHLSSSNAPRTTPYTPHPSYSQQTSYLPSSSSQGGSLYGGSGPLRSLQYPSTTVVPAYNYPPQTYAPTQMYRPPYPTPNFGQQFISQGESGSQLGWYYFPHLSSGPSPLPRDTGPPYQSHYAVGYSKAGHSGMAHSFTSEAAQGRPPEHYSSSSSRYQSEYPPSPGSVPLQHSPPAEEMLAAMPMEGGSPATNDHPLIRRSFHPNPPADRSDWVMWVGNVPADATHDEVWQFFTAAPADASAPAGAANGVVSVFLIARSSCAFVNYWSMEVLQCAIARFNGVPLRANDLSCPRLVCRARKTDDELKAGVGYQRGMGMHTRWVREKLAEGVLPQKPQSAAPDEPSSPEGASASLAGPQSDVSPSSDNDDGKGRNPPHSNSTTSTNSSFLAYHFPIRYFILKSLSQADLDISVSRGIWATQKHNEEILDQAFRTSEEVYLVFGVNKSKEFYGYARMTGPVLRSKSDVQWTSRSPHHSPNVLAGQIFSQPGAFFSPGDHRLVDSSPLAPAATSAGDAPDPIYERHSAPALIGDENRKQSPLALTVKPHSVDQQRLYLKHGGTERLALDTSAPGRAIRGHEVAPGMDEPNVPTCDLVHEEDIDNAEAEEETNDLATPLIQPGDDIPRGEVSWGDSFAVEWLCKERLSFNRTRHLRNSWNRDKEIKVSRDGTELEPSVGRQLLQDWGENAGLPSSPVGAPGRTPLGSSGRRRPSTKSEYPLPIMGGGDRLPTGLLRS</sequence>
<keyword evidence="4" id="KW-1185">Reference proteome</keyword>
<dbReference type="Gene3D" id="3.30.70.330">
    <property type="match status" value="1"/>
</dbReference>
<dbReference type="SUPFAM" id="SSF54928">
    <property type="entry name" value="RNA-binding domain, RBD"/>
    <property type="match status" value="1"/>
</dbReference>
<evidence type="ECO:0000313" key="3">
    <source>
        <dbReference type="EMBL" id="KJA19620.1"/>
    </source>
</evidence>
<feature type="compositionally biased region" description="Polar residues" evidence="1">
    <location>
        <begin position="152"/>
        <end position="164"/>
    </location>
</feature>
<dbReference type="EMBL" id="KN817576">
    <property type="protein sequence ID" value="KJA19620.1"/>
    <property type="molecule type" value="Genomic_DNA"/>
</dbReference>
<dbReference type="Proteomes" id="UP000054270">
    <property type="component" value="Unassembled WGS sequence"/>
</dbReference>
<dbReference type="InterPro" id="IPR057720">
    <property type="entry name" value="RRM_YTH1"/>
</dbReference>
<accession>A0A0D2PHU8</accession>
<dbReference type="OrthoDB" id="6103986at2759"/>
<feature type="region of interest" description="Disordered" evidence="1">
    <location>
        <begin position="832"/>
        <end position="882"/>
    </location>
</feature>
<feature type="region of interest" description="Disordered" evidence="1">
    <location>
        <begin position="144"/>
        <end position="193"/>
    </location>
</feature>
<dbReference type="CDD" id="cd00590">
    <property type="entry name" value="RRM_SF"/>
    <property type="match status" value="1"/>
</dbReference>
<dbReference type="STRING" id="945553.A0A0D2PHU8"/>
<feature type="region of interest" description="Disordered" evidence="1">
    <location>
        <begin position="61"/>
        <end position="80"/>
    </location>
</feature>
<dbReference type="CDD" id="cd21134">
    <property type="entry name" value="YTH"/>
    <property type="match status" value="1"/>
</dbReference>
<feature type="domain" description="YTH" evidence="2">
    <location>
        <begin position="687"/>
        <end position="831"/>
    </location>
</feature>
<evidence type="ECO:0000259" key="2">
    <source>
        <dbReference type="PROSITE" id="PS50882"/>
    </source>
</evidence>
<dbReference type="InterPro" id="IPR007275">
    <property type="entry name" value="YTH_domain"/>
</dbReference>
<evidence type="ECO:0000256" key="1">
    <source>
        <dbReference type="SAM" id="MobiDB-lite"/>
    </source>
</evidence>
<dbReference type="PROSITE" id="PS50882">
    <property type="entry name" value="YTH"/>
    <property type="match status" value="2"/>
</dbReference>
<dbReference type="GO" id="GO:0005654">
    <property type="term" value="C:nucleoplasm"/>
    <property type="evidence" value="ECO:0007669"/>
    <property type="project" value="TreeGrafter"/>
</dbReference>
<dbReference type="OMA" id="TIFWEVI"/>
<feature type="region of interest" description="Disordered" evidence="1">
    <location>
        <begin position="482"/>
        <end position="534"/>
    </location>
</feature>
<gene>
    <name evidence="3" type="ORF">HYPSUDRAFT_860954</name>
</gene>
<dbReference type="AlphaFoldDB" id="A0A0D2PHU8"/>
<dbReference type="InterPro" id="IPR012677">
    <property type="entry name" value="Nucleotide-bd_a/b_plait_sf"/>
</dbReference>
<feature type="region of interest" description="Disordered" evidence="1">
    <location>
        <begin position="288"/>
        <end position="354"/>
    </location>
</feature>
<name>A0A0D2PHU8_HYPSF</name>
<dbReference type="GO" id="GO:0003729">
    <property type="term" value="F:mRNA binding"/>
    <property type="evidence" value="ECO:0007669"/>
    <property type="project" value="TreeGrafter"/>
</dbReference>
<feature type="domain" description="YTH" evidence="2">
    <location>
        <begin position="544"/>
        <end position="678"/>
    </location>
</feature>
<protein>
    <recommendedName>
        <fullName evidence="2">YTH domain-containing protein</fullName>
    </recommendedName>
</protein>
<reference evidence="4" key="1">
    <citation type="submission" date="2014-04" db="EMBL/GenBank/DDBJ databases">
        <title>Evolutionary Origins and Diversification of the Mycorrhizal Mutualists.</title>
        <authorList>
            <consortium name="DOE Joint Genome Institute"/>
            <consortium name="Mycorrhizal Genomics Consortium"/>
            <person name="Kohler A."/>
            <person name="Kuo A."/>
            <person name="Nagy L.G."/>
            <person name="Floudas D."/>
            <person name="Copeland A."/>
            <person name="Barry K.W."/>
            <person name="Cichocki N."/>
            <person name="Veneault-Fourrey C."/>
            <person name="LaButti K."/>
            <person name="Lindquist E.A."/>
            <person name="Lipzen A."/>
            <person name="Lundell T."/>
            <person name="Morin E."/>
            <person name="Murat C."/>
            <person name="Riley R."/>
            <person name="Ohm R."/>
            <person name="Sun H."/>
            <person name="Tunlid A."/>
            <person name="Henrissat B."/>
            <person name="Grigoriev I.V."/>
            <person name="Hibbett D.S."/>
            <person name="Martin F."/>
        </authorList>
    </citation>
    <scope>NUCLEOTIDE SEQUENCE [LARGE SCALE GENOMIC DNA]</scope>
    <source>
        <strain evidence="4">FD-334 SS-4</strain>
    </source>
</reference>
<dbReference type="GO" id="GO:0000381">
    <property type="term" value="P:regulation of alternative mRNA splicing, via spliceosome"/>
    <property type="evidence" value="ECO:0007669"/>
    <property type="project" value="TreeGrafter"/>
</dbReference>
<dbReference type="GO" id="GO:0000398">
    <property type="term" value="P:mRNA splicing, via spliceosome"/>
    <property type="evidence" value="ECO:0007669"/>
    <property type="project" value="TreeGrafter"/>
</dbReference>
<feature type="region of interest" description="Disordered" evidence="1">
    <location>
        <begin position="1"/>
        <end position="49"/>
    </location>
</feature>
<organism evidence="3 4">
    <name type="scientific">Hypholoma sublateritium (strain FD-334 SS-4)</name>
    <dbReference type="NCBI Taxonomy" id="945553"/>
    <lineage>
        <taxon>Eukaryota</taxon>
        <taxon>Fungi</taxon>
        <taxon>Dikarya</taxon>
        <taxon>Basidiomycota</taxon>
        <taxon>Agaricomycotina</taxon>
        <taxon>Agaricomycetes</taxon>
        <taxon>Agaricomycetidae</taxon>
        <taxon>Agaricales</taxon>
        <taxon>Agaricineae</taxon>
        <taxon>Strophariaceae</taxon>
        <taxon>Hypholoma</taxon>
    </lineage>
</organism>
<dbReference type="PANTHER" id="PTHR12357:SF3">
    <property type="entry name" value="YTH DOMAIN-CONTAINING PROTEIN 1"/>
    <property type="match status" value="1"/>
</dbReference>
<feature type="compositionally biased region" description="Low complexity" evidence="1">
    <location>
        <begin position="299"/>
        <end position="311"/>
    </location>
</feature>
<dbReference type="PANTHER" id="PTHR12357">
    <property type="entry name" value="YTH YT521-B HOMOLOGY DOMAIN-CONTAINING"/>
    <property type="match status" value="1"/>
</dbReference>
<dbReference type="GO" id="GO:1990247">
    <property type="term" value="F:N6-methyladenosine-containing RNA reader activity"/>
    <property type="evidence" value="ECO:0007669"/>
    <property type="project" value="TreeGrafter"/>
</dbReference>
<dbReference type="Pfam" id="PF04146">
    <property type="entry name" value="YTH"/>
    <property type="match status" value="1"/>
</dbReference>
<feature type="compositionally biased region" description="Low complexity" evidence="1">
    <location>
        <begin position="168"/>
        <end position="185"/>
    </location>
</feature>
<evidence type="ECO:0000313" key="4">
    <source>
        <dbReference type="Proteomes" id="UP000054270"/>
    </source>
</evidence>
<proteinExistence type="predicted"/>
<dbReference type="InterPro" id="IPR035979">
    <property type="entry name" value="RBD_domain_sf"/>
</dbReference>